<dbReference type="EMBL" id="SPKJ01000162">
    <property type="protein sequence ID" value="MYZ50391.1"/>
    <property type="molecule type" value="Genomic_DNA"/>
</dbReference>
<dbReference type="GO" id="GO:0022857">
    <property type="term" value="F:transmembrane transporter activity"/>
    <property type="evidence" value="ECO:0007669"/>
    <property type="project" value="UniProtKB-UniRule"/>
</dbReference>
<feature type="region of interest" description="Disordered" evidence="10">
    <location>
        <begin position="1"/>
        <end position="21"/>
    </location>
</feature>
<name>A0A964WVP2_9HYPH</name>
<evidence type="ECO:0000256" key="8">
    <source>
        <dbReference type="ARBA" id="ARBA00038436"/>
    </source>
</evidence>
<evidence type="ECO:0000256" key="2">
    <source>
        <dbReference type="ARBA" id="ARBA00022448"/>
    </source>
</evidence>
<keyword evidence="4 9" id="KW-0997">Cell inner membrane</keyword>
<comment type="similarity">
    <text evidence="8 9">Belongs to the TRAP transporter small permease family.</text>
</comment>
<dbReference type="InterPro" id="IPR055348">
    <property type="entry name" value="DctQ"/>
</dbReference>
<dbReference type="GO" id="GO:0005886">
    <property type="term" value="C:plasma membrane"/>
    <property type="evidence" value="ECO:0007669"/>
    <property type="project" value="UniProtKB-SubCell"/>
</dbReference>
<feature type="transmembrane region" description="Helical" evidence="9">
    <location>
        <begin position="182"/>
        <end position="203"/>
    </location>
</feature>
<comment type="subunit">
    <text evidence="9">The complex comprises the extracytoplasmic solute receptor protein and the two transmembrane proteins.</text>
</comment>
<evidence type="ECO:0000259" key="11">
    <source>
        <dbReference type="Pfam" id="PF04290"/>
    </source>
</evidence>
<dbReference type="Pfam" id="PF04290">
    <property type="entry name" value="DctQ"/>
    <property type="match status" value="1"/>
</dbReference>
<sequence>MSGRLRARSGRSANPAFPAGRSRRVVRSGRFLQRRGVYRMAQRSSPGFLHGVDRMVHGMARVADQLSALVCAILILATAVTMAVFQMGINIVGIDDILRMLLIWLVYLGAVSLSLDGDHISMDAVYQVLPDRARRIVDVLISLFGIGLSLFVAKFGLDSMLTDIDYEMTLPSGYLPEWPQSLAIPLCFALMAVAYLSYLLSVLTGRRYRDSGRADELTELTKGS</sequence>
<proteinExistence type="inferred from homology"/>
<accession>A0A964WVP2</accession>
<evidence type="ECO:0000256" key="6">
    <source>
        <dbReference type="ARBA" id="ARBA00022989"/>
    </source>
</evidence>
<evidence type="ECO:0000256" key="1">
    <source>
        <dbReference type="ARBA" id="ARBA00004429"/>
    </source>
</evidence>
<keyword evidence="5 9" id="KW-0812">Transmembrane</keyword>
<evidence type="ECO:0000256" key="10">
    <source>
        <dbReference type="SAM" id="MobiDB-lite"/>
    </source>
</evidence>
<evidence type="ECO:0000313" key="13">
    <source>
        <dbReference type="Proteomes" id="UP000773614"/>
    </source>
</evidence>
<evidence type="ECO:0000256" key="9">
    <source>
        <dbReference type="RuleBase" id="RU369079"/>
    </source>
</evidence>
<dbReference type="PANTHER" id="PTHR35011">
    <property type="entry name" value="2,3-DIKETO-L-GULONATE TRAP TRANSPORTER SMALL PERMEASE PROTEIN YIAM"/>
    <property type="match status" value="1"/>
</dbReference>
<dbReference type="Proteomes" id="UP000773614">
    <property type="component" value="Unassembled WGS sequence"/>
</dbReference>
<dbReference type="InterPro" id="IPR007387">
    <property type="entry name" value="TRAP_DctQ"/>
</dbReference>
<evidence type="ECO:0000256" key="7">
    <source>
        <dbReference type="ARBA" id="ARBA00023136"/>
    </source>
</evidence>
<comment type="function">
    <text evidence="9">Part of the tripartite ATP-independent periplasmic (TRAP) transport system.</text>
</comment>
<dbReference type="AlphaFoldDB" id="A0A964WVP2"/>
<feature type="transmembrane region" description="Helical" evidence="9">
    <location>
        <begin position="136"/>
        <end position="157"/>
    </location>
</feature>
<organism evidence="12 13">
    <name type="scientific">Propylenella binzhouense</name>
    <dbReference type="NCBI Taxonomy" id="2555902"/>
    <lineage>
        <taxon>Bacteria</taxon>
        <taxon>Pseudomonadati</taxon>
        <taxon>Pseudomonadota</taxon>
        <taxon>Alphaproteobacteria</taxon>
        <taxon>Hyphomicrobiales</taxon>
        <taxon>Propylenellaceae</taxon>
        <taxon>Propylenella</taxon>
    </lineage>
</organism>
<feature type="domain" description="Tripartite ATP-independent periplasmic transporters DctQ component" evidence="11">
    <location>
        <begin position="73"/>
        <end position="203"/>
    </location>
</feature>
<keyword evidence="6 9" id="KW-1133">Transmembrane helix</keyword>
<evidence type="ECO:0000256" key="4">
    <source>
        <dbReference type="ARBA" id="ARBA00022519"/>
    </source>
</evidence>
<dbReference type="PANTHER" id="PTHR35011:SF2">
    <property type="entry name" value="2,3-DIKETO-L-GULONATE TRAP TRANSPORTER SMALL PERMEASE PROTEIN YIAM"/>
    <property type="match status" value="1"/>
</dbReference>
<feature type="transmembrane region" description="Helical" evidence="9">
    <location>
        <begin position="97"/>
        <end position="115"/>
    </location>
</feature>
<evidence type="ECO:0000313" key="12">
    <source>
        <dbReference type="EMBL" id="MYZ50391.1"/>
    </source>
</evidence>
<keyword evidence="7 9" id="KW-0472">Membrane</keyword>
<evidence type="ECO:0000256" key="5">
    <source>
        <dbReference type="ARBA" id="ARBA00022692"/>
    </source>
</evidence>
<comment type="subcellular location">
    <subcellularLocation>
        <location evidence="1 9">Cell inner membrane</location>
        <topology evidence="1 9">Multi-pass membrane protein</topology>
    </subcellularLocation>
</comment>
<reference evidence="12" key="1">
    <citation type="submission" date="2019-03" db="EMBL/GenBank/DDBJ databases">
        <title>Afifella sp. nov., isolated from activated sludge.</title>
        <authorList>
            <person name="Li Q."/>
            <person name="Liu Y."/>
        </authorList>
    </citation>
    <scope>NUCLEOTIDE SEQUENCE</scope>
    <source>
        <strain evidence="12">L72</strain>
    </source>
</reference>
<keyword evidence="2 9" id="KW-0813">Transport</keyword>
<dbReference type="GO" id="GO:0015740">
    <property type="term" value="P:C4-dicarboxylate transport"/>
    <property type="evidence" value="ECO:0007669"/>
    <property type="project" value="TreeGrafter"/>
</dbReference>
<protein>
    <recommendedName>
        <fullName evidence="9">TRAP transporter small permease protein</fullName>
    </recommendedName>
</protein>
<evidence type="ECO:0000256" key="3">
    <source>
        <dbReference type="ARBA" id="ARBA00022475"/>
    </source>
</evidence>
<keyword evidence="13" id="KW-1185">Reference proteome</keyword>
<feature type="transmembrane region" description="Helical" evidence="9">
    <location>
        <begin position="66"/>
        <end position="85"/>
    </location>
</feature>
<keyword evidence="3" id="KW-1003">Cell membrane</keyword>
<comment type="caution">
    <text evidence="12">The sequence shown here is derived from an EMBL/GenBank/DDBJ whole genome shotgun (WGS) entry which is preliminary data.</text>
</comment>
<gene>
    <name evidence="12" type="ORF">E4O86_22050</name>
</gene>